<dbReference type="PANTHER" id="PTHR40761:SF1">
    <property type="entry name" value="CONSERVED INTEGRAL MEMBRANE ALANINE VALINE AND LEUCINE RICH PROTEIN-RELATED"/>
    <property type="match status" value="1"/>
</dbReference>
<reference evidence="2 3" key="1">
    <citation type="submission" date="2020-08" db="EMBL/GenBank/DDBJ databases">
        <title>Sequencing the genomes of 1000 actinobacteria strains.</title>
        <authorList>
            <person name="Klenk H.-P."/>
        </authorList>
    </citation>
    <scope>NUCLEOTIDE SEQUENCE [LARGE SCALE GENOMIC DNA]</scope>
    <source>
        <strain evidence="2 3">DSM 45790</strain>
    </source>
</reference>
<organism evidence="2 3">
    <name type="scientific">Sphaerisporangium krabiense</name>
    <dbReference type="NCBI Taxonomy" id="763782"/>
    <lineage>
        <taxon>Bacteria</taxon>
        <taxon>Bacillati</taxon>
        <taxon>Actinomycetota</taxon>
        <taxon>Actinomycetes</taxon>
        <taxon>Streptosporangiales</taxon>
        <taxon>Streptosporangiaceae</taxon>
        <taxon>Sphaerisporangium</taxon>
    </lineage>
</organism>
<protein>
    <submittedName>
        <fullName evidence="2">Drug/metabolite transporter (DMT)-like permease</fullName>
    </submittedName>
</protein>
<feature type="transmembrane region" description="Helical" evidence="1">
    <location>
        <begin position="41"/>
        <end position="61"/>
    </location>
</feature>
<name>A0A7W9DNY0_9ACTN</name>
<dbReference type="RefSeq" id="WP_184609437.1">
    <property type="nucleotide sequence ID" value="NZ_BOOS01000037.1"/>
</dbReference>
<feature type="transmembrane region" description="Helical" evidence="1">
    <location>
        <begin position="158"/>
        <end position="179"/>
    </location>
</feature>
<feature type="transmembrane region" description="Helical" evidence="1">
    <location>
        <begin position="68"/>
        <end position="89"/>
    </location>
</feature>
<keyword evidence="3" id="KW-1185">Reference proteome</keyword>
<accession>A0A7W9DNY0</accession>
<keyword evidence="1" id="KW-1133">Transmembrane helix</keyword>
<keyword evidence="1" id="KW-0472">Membrane</keyword>
<proteinExistence type="predicted"/>
<dbReference type="EMBL" id="JACHBR010000001">
    <property type="protein sequence ID" value="MBB5625896.1"/>
    <property type="molecule type" value="Genomic_DNA"/>
</dbReference>
<comment type="caution">
    <text evidence="2">The sequence shown here is derived from an EMBL/GenBank/DDBJ whole genome shotgun (WGS) entry which is preliminary data.</text>
</comment>
<feature type="transmembrane region" description="Helical" evidence="1">
    <location>
        <begin position="101"/>
        <end position="120"/>
    </location>
</feature>
<dbReference type="PANTHER" id="PTHR40761">
    <property type="entry name" value="CONSERVED INTEGRAL MEMBRANE ALANINE VALINE AND LEUCINE RICH PROTEIN-RELATED"/>
    <property type="match status" value="1"/>
</dbReference>
<gene>
    <name evidence="2" type="ORF">BJ981_001595</name>
</gene>
<evidence type="ECO:0000313" key="3">
    <source>
        <dbReference type="Proteomes" id="UP000588112"/>
    </source>
</evidence>
<dbReference type="InterPro" id="IPR037185">
    <property type="entry name" value="EmrE-like"/>
</dbReference>
<keyword evidence="1" id="KW-0812">Transmembrane</keyword>
<sequence>MIAVIFALLCAVSNATASILQRREARTMPQSMAFRPALIWALLHRPAWLGGVAALIAGFVFQATALSFGALALVQPLLVVELPLTMIGISLVLKATVDRQSWLATAALTGGLVLFLLTAAPTTSGRAAISGVEWALAGGATVLAVAGLILVSRTAGPIGRAATLGVAAGIGFALTATFMRKSTIVLRGDPSALLTSWQPYAMVATGICSFFLLQNAYQSGSLIAAQPAITISDPVASVLYGTTLFHERLRGGPWIAAELVGVALMLYGSVLLARSPAIQRMRDAPPARPSST</sequence>
<dbReference type="NCBIfam" id="NF038012">
    <property type="entry name" value="DMT_1"/>
    <property type="match status" value="1"/>
</dbReference>
<dbReference type="Proteomes" id="UP000588112">
    <property type="component" value="Unassembled WGS sequence"/>
</dbReference>
<feature type="transmembrane region" description="Helical" evidence="1">
    <location>
        <begin position="132"/>
        <end position="152"/>
    </location>
</feature>
<evidence type="ECO:0000256" key="1">
    <source>
        <dbReference type="SAM" id="Phobius"/>
    </source>
</evidence>
<feature type="transmembrane region" description="Helical" evidence="1">
    <location>
        <begin position="254"/>
        <end position="273"/>
    </location>
</feature>
<feature type="transmembrane region" description="Helical" evidence="1">
    <location>
        <begin position="200"/>
        <end position="217"/>
    </location>
</feature>
<dbReference type="SUPFAM" id="SSF103481">
    <property type="entry name" value="Multidrug resistance efflux transporter EmrE"/>
    <property type="match status" value="1"/>
</dbReference>
<evidence type="ECO:0000313" key="2">
    <source>
        <dbReference type="EMBL" id="MBB5625896.1"/>
    </source>
</evidence>
<dbReference type="AlphaFoldDB" id="A0A7W9DNY0"/>